<proteinExistence type="predicted"/>
<feature type="transmembrane region" description="Helical" evidence="1">
    <location>
        <begin position="94"/>
        <end position="113"/>
    </location>
</feature>
<keyword evidence="1" id="KW-0812">Transmembrane</keyword>
<dbReference type="EMBL" id="AFBQ01000155">
    <property type="protein sequence ID" value="EHY31480.1"/>
    <property type="molecule type" value="Genomic_DNA"/>
</dbReference>
<accession>H3KEH8</accession>
<reference evidence="2 3" key="1">
    <citation type="submission" date="2011-11" db="EMBL/GenBank/DDBJ databases">
        <authorList>
            <person name="Weinstock G."/>
            <person name="Sodergren E."/>
            <person name="Clifton S."/>
            <person name="Fulton L."/>
            <person name="Fulton B."/>
            <person name="Courtney L."/>
            <person name="Fronick C."/>
            <person name="Harrison M."/>
            <person name="Strong C."/>
            <person name="Farmer C."/>
            <person name="Delahaunty K."/>
            <person name="Markovic C."/>
            <person name="Hall O."/>
            <person name="Minx P."/>
            <person name="Tomlinson C."/>
            <person name="Mitreva M."/>
            <person name="Hou S."/>
            <person name="Chen J."/>
            <person name="Wollam A."/>
            <person name="Pepin K.H."/>
            <person name="Johnson M."/>
            <person name="Bhonagiri V."/>
            <person name="Zhang X."/>
            <person name="Suruliraj S."/>
            <person name="Warren W."/>
            <person name="Chinwalla A."/>
            <person name="Mardis E.R."/>
            <person name="Wilson R.K."/>
        </authorList>
    </citation>
    <scope>NUCLEOTIDE SEQUENCE [LARGE SCALE GENOMIC DNA]</scope>
    <source>
        <strain evidence="2 3">YIT 11816</strain>
    </source>
</reference>
<sequence length="117" mass="12857">MLPLTMTPFQRLLQRFLEILGWEWRAHRALWIAVLLGVPAAAAVWGWTLDALVPRLLDAAILLECLFGLAAFLARNALARTLPDDAPEADALMTLSIVIAGVFSTVTGFTVFLKNIL</sequence>
<dbReference type="PATRIC" id="fig|762967.3.peg.903"/>
<keyword evidence="1" id="KW-1133">Transmembrane helix</keyword>
<gene>
    <name evidence="2" type="ORF">HMPREF9440_01142</name>
</gene>
<keyword evidence="1" id="KW-0472">Membrane</keyword>
<protein>
    <submittedName>
        <fullName evidence="2">Uncharacterized protein</fullName>
    </submittedName>
</protein>
<feature type="transmembrane region" description="Helical" evidence="1">
    <location>
        <begin position="56"/>
        <end position="74"/>
    </location>
</feature>
<dbReference type="STRING" id="762967.HMPREF9440_01142"/>
<evidence type="ECO:0000313" key="3">
    <source>
        <dbReference type="Proteomes" id="UP000004956"/>
    </source>
</evidence>
<dbReference type="Proteomes" id="UP000004956">
    <property type="component" value="Unassembled WGS sequence"/>
</dbReference>
<evidence type="ECO:0000313" key="2">
    <source>
        <dbReference type="EMBL" id="EHY31480.1"/>
    </source>
</evidence>
<keyword evidence="3" id="KW-1185">Reference proteome</keyword>
<dbReference type="AlphaFoldDB" id="H3KEH8"/>
<organism evidence="2 3">
    <name type="scientific">Sutterella parvirubra YIT 11816</name>
    <dbReference type="NCBI Taxonomy" id="762967"/>
    <lineage>
        <taxon>Bacteria</taxon>
        <taxon>Pseudomonadati</taxon>
        <taxon>Pseudomonadota</taxon>
        <taxon>Betaproteobacteria</taxon>
        <taxon>Burkholderiales</taxon>
        <taxon>Sutterellaceae</taxon>
        <taxon>Sutterella</taxon>
    </lineage>
</organism>
<dbReference type="HOGENOM" id="CLU_2083665_0_0_4"/>
<dbReference type="RefSeq" id="WP_008541967.1">
    <property type="nucleotide sequence ID" value="NZ_JH604946.1"/>
</dbReference>
<evidence type="ECO:0000256" key="1">
    <source>
        <dbReference type="SAM" id="Phobius"/>
    </source>
</evidence>
<comment type="caution">
    <text evidence="2">The sequence shown here is derived from an EMBL/GenBank/DDBJ whole genome shotgun (WGS) entry which is preliminary data.</text>
</comment>
<name>H3KEH8_9BURK</name>
<feature type="transmembrane region" description="Helical" evidence="1">
    <location>
        <begin position="29"/>
        <end position="49"/>
    </location>
</feature>